<dbReference type="AlphaFoldDB" id="A0AAR5P7G4"/>
<evidence type="ECO:0000313" key="11">
    <source>
        <dbReference type="Proteomes" id="UP000019118"/>
    </source>
</evidence>
<dbReference type="PRINTS" id="PR00024">
    <property type="entry name" value="HOMEOBOX"/>
</dbReference>
<sequence length="396" mass="43811">MIMMDVSMYGQHSAPSYNSAEANYYNYSNSSVNSDHSMAPHHQYSGGSAGGYIGGAGYPGGASYEEATFLYGVSGTSTDSGVETPPSPQDHHFYTHQPNPPKTSIISTETGLSYTNLDYANSNSSMYHQPGYSEESYPGRLPHDLLLRHHDDSSDASYPYIHDSKYQPLDDGSYYHHPHIVSSGQGNVACMEFQQLHSRYKEEILGNDSRMGRHHGIHPMSSGQPQHPVLPTYKWMQVKRNIPKPNGPKVSPVLSDYAAAAQNGPSLEPQNPASRNACLGSNASSLLSINCLNTGRTNFTNKQLTELEKEFHFNKYLTRARRIEIASALQLNETQVKIWFQNRRMKQKKRMKEGLIPPEPIANVKSTSSSPTSLSTSVQPDFASGSNENSRESNNN</sequence>
<evidence type="ECO:0000256" key="5">
    <source>
        <dbReference type="ARBA" id="ARBA00023242"/>
    </source>
</evidence>
<dbReference type="EnsemblMetazoa" id="XM_019901479.1">
    <property type="protein sequence ID" value="XP_019757038.1"/>
    <property type="gene ID" value="LOC109535563"/>
</dbReference>
<keyword evidence="5 6" id="KW-0539">Nucleus</keyword>
<dbReference type="PANTHER" id="PTHR45946">
    <property type="entry name" value="HOMEOBOX PROTEIN ROUGH-RELATED"/>
    <property type="match status" value="1"/>
</dbReference>
<dbReference type="InterPro" id="IPR017970">
    <property type="entry name" value="Homeobox_CS"/>
</dbReference>
<reference evidence="10" key="2">
    <citation type="submission" date="2024-08" db="UniProtKB">
        <authorList>
            <consortium name="EnsemblMetazoa"/>
        </authorList>
    </citation>
    <scope>IDENTIFICATION</scope>
</reference>
<proteinExistence type="predicted"/>
<evidence type="ECO:0000256" key="3">
    <source>
        <dbReference type="ARBA" id="ARBA00023125"/>
    </source>
</evidence>
<feature type="domain" description="Homeobox" evidence="9">
    <location>
        <begin position="296"/>
        <end position="350"/>
    </location>
</feature>
<evidence type="ECO:0000256" key="8">
    <source>
        <dbReference type="SAM" id="MobiDB-lite"/>
    </source>
</evidence>
<dbReference type="PANTHER" id="PTHR45946:SF4">
    <property type="entry name" value="HOMEOBOX PROTEIN ROUGH-RELATED"/>
    <property type="match status" value="1"/>
</dbReference>
<comment type="subcellular location">
    <subcellularLocation>
        <location evidence="1 6 7">Nucleus</location>
    </subcellularLocation>
</comment>
<dbReference type="InterPro" id="IPR020479">
    <property type="entry name" value="HD_metazoa"/>
</dbReference>
<dbReference type="Pfam" id="PF00046">
    <property type="entry name" value="Homeodomain"/>
    <property type="match status" value="1"/>
</dbReference>
<dbReference type="GO" id="GO:0005634">
    <property type="term" value="C:nucleus"/>
    <property type="evidence" value="ECO:0007669"/>
    <property type="project" value="UniProtKB-SubCell"/>
</dbReference>
<organism evidence="10 11">
    <name type="scientific">Dendroctonus ponderosae</name>
    <name type="common">Mountain pine beetle</name>
    <dbReference type="NCBI Taxonomy" id="77166"/>
    <lineage>
        <taxon>Eukaryota</taxon>
        <taxon>Metazoa</taxon>
        <taxon>Ecdysozoa</taxon>
        <taxon>Arthropoda</taxon>
        <taxon>Hexapoda</taxon>
        <taxon>Insecta</taxon>
        <taxon>Pterygota</taxon>
        <taxon>Neoptera</taxon>
        <taxon>Endopterygota</taxon>
        <taxon>Coleoptera</taxon>
        <taxon>Polyphaga</taxon>
        <taxon>Cucujiformia</taxon>
        <taxon>Curculionidae</taxon>
        <taxon>Scolytinae</taxon>
        <taxon>Dendroctonus</taxon>
    </lineage>
</organism>
<keyword evidence="11" id="KW-1185">Reference proteome</keyword>
<dbReference type="SMART" id="SM00389">
    <property type="entry name" value="HOX"/>
    <property type="match status" value="1"/>
</dbReference>
<keyword evidence="4 6" id="KW-0371">Homeobox</keyword>
<dbReference type="Proteomes" id="UP000019118">
    <property type="component" value="Unassembled WGS sequence"/>
</dbReference>
<evidence type="ECO:0000256" key="2">
    <source>
        <dbReference type="ARBA" id="ARBA00022473"/>
    </source>
</evidence>
<dbReference type="FunFam" id="1.10.10.60:FF:000113">
    <property type="entry name" value="homeobox protein Hox-B1"/>
    <property type="match status" value="1"/>
</dbReference>
<evidence type="ECO:0000259" key="9">
    <source>
        <dbReference type="PROSITE" id="PS50071"/>
    </source>
</evidence>
<keyword evidence="3 6" id="KW-0238">DNA-binding</keyword>
<dbReference type="Gene3D" id="1.10.10.60">
    <property type="entry name" value="Homeodomain-like"/>
    <property type="match status" value="1"/>
</dbReference>
<dbReference type="GO" id="GO:0000981">
    <property type="term" value="F:DNA-binding transcription factor activity, RNA polymerase II-specific"/>
    <property type="evidence" value="ECO:0007669"/>
    <property type="project" value="InterPro"/>
</dbReference>
<evidence type="ECO:0000256" key="7">
    <source>
        <dbReference type="RuleBase" id="RU000682"/>
    </source>
</evidence>
<dbReference type="InterPro" id="IPR001356">
    <property type="entry name" value="HD"/>
</dbReference>
<dbReference type="PROSITE" id="PS00027">
    <property type="entry name" value="HOMEOBOX_1"/>
    <property type="match status" value="1"/>
</dbReference>
<feature type="compositionally biased region" description="Low complexity" evidence="8">
    <location>
        <begin position="384"/>
        <end position="396"/>
    </location>
</feature>
<dbReference type="InterPro" id="IPR009057">
    <property type="entry name" value="Homeodomain-like_sf"/>
</dbReference>
<feature type="compositionally biased region" description="Low complexity" evidence="8">
    <location>
        <begin position="366"/>
        <end position="377"/>
    </location>
</feature>
<accession>A0AAR5P7G4</accession>
<feature type="DNA-binding region" description="Homeobox" evidence="6">
    <location>
        <begin position="298"/>
        <end position="351"/>
    </location>
</feature>
<name>A0AAR5P7G4_DENPD</name>
<evidence type="ECO:0000313" key="10">
    <source>
        <dbReference type="EnsemblMetazoa" id="XP_019757038.1"/>
    </source>
</evidence>
<evidence type="ECO:0000256" key="1">
    <source>
        <dbReference type="ARBA" id="ARBA00004123"/>
    </source>
</evidence>
<feature type="region of interest" description="Disordered" evidence="8">
    <location>
        <begin position="78"/>
        <end position="101"/>
    </location>
</feature>
<reference evidence="11" key="1">
    <citation type="journal article" date="2013" name="Genome Biol.">
        <title>Draft genome of the mountain pine beetle, Dendroctonus ponderosae Hopkins, a major forest pest.</title>
        <authorList>
            <person name="Keeling C.I."/>
            <person name="Yuen M.M."/>
            <person name="Liao N.Y."/>
            <person name="Docking T.R."/>
            <person name="Chan S.K."/>
            <person name="Taylor G.A."/>
            <person name="Palmquist D.L."/>
            <person name="Jackman S.D."/>
            <person name="Nguyen A."/>
            <person name="Li M."/>
            <person name="Henderson H."/>
            <person name="Janes J.K."/>
            <person name="Zhao Y."/>
            <person name="Pandoh P."/>
            <person name="Moore R."/>
            <person name="Sperling F.A."/>
            <person name="Huber D.P."/>
            <person name="Birol I."/>
            <person name="Jones S.J."/>
            <person name="Bohlmann J."/>
        </authorList>
    </citation>
    <scope>NUCLEOTIDE SEQUENCE</scope>
</reference>
<evidence type="ECO:0000256" key="6">
    <source>
        <dbReference type="PROSITE-ProRule" id="PRU00108"/>
    </source>
</evidence>
<dbReference type="CDD" id="cd00086">
    <property type="entry name" value="homeodomain"/>
    <property type="match status" value="1"/>
</dbReference>
<dbReference type="GO" id="GO:0000978">
    <property type="term" value="F:RNA polymerase II cis-regulatory region sequence-specific DNA binding"/>
    <property type="evidence" value="ECO:0007669"/>
    <property type="project" value="TreeGrafter"/>
</dbReference>
<dbReference type="PROSITE" id="PS50071">
    <property type="entry name" value="HOMEOBOX_2"/>
    <property type="match status" value="1"/>
</dbReference>
<evidence type="ECO:0000256" key="4">
    <source>
        <dbReference type="ARBA" id="ARBA00023155"/>
    </source>
</evidence>
<dbReference type="InterPro" id="IPR046327">
    <property type="entry name" value="HXA1/B1/D1"/>
</dbReference>
<dbReference type="SUPFAM" id="SSF46689">
    <property type="entry name" value="Homeodomain-like"/>
    <property type="match status" value="1"/>
</dbReference>
<feature type="region of interest" description="Disordered" evidence="8">
    <location>
        <begin position="349"/>
        <end position="396"/>
    </location>
</feature>
<protein>
    <recommendedName>
        <fullName evidence="9">Homeobox domain-containing protein</fullName>
    </recommendedName>
</protein>
<keyword evidence="2" id="KW-0217">Developmental protein</keyword>